<organism evidence="1 2">
    <name type="scientific">Pseudoneurospora amorphoporcata</name>
    <dbReference type="NCBI Taxonomy" id="241081"/>
    <lineage>
        <taxon>Eukaryota</taxon>
        <taxon>Fungi</taxon>
        <taxon>Dikarya</taxon>
        <taxon>Ascomycota</taxon>
        <taxon>Pezizomycotina</taxon>
        <taxon>Sordariomycetes</taxon>
        <taxon>Sordariomycetidae</taxon>
        <taxon>Sordariales</taxon>
        <taxon>Sordariaceae</taxon>
        <taxon>Pseudoneurospora</taxon>
    </lineage>
</organism>
<dbReference type="AlphaFoldDB" id="A0AAN6SFJ6"/>
<evidence type="ECO:0000313" key="1">
    <source>
        <dbReference type="EMBL" id="KAK3952427.1"/>
    </source>
</evidence>
<evidence type="ECO:0000313" key="2">
    <source>
        <dbReference type="Proteomes" id="UP001303222"/>
    </source>
</evidence>
<dbReference type="Proteomes" id="UP001303222">
    <property type="component" value="Unassembled WGS sequence"/>
</dbReference>
<reference evidence="1" key="2">
    <citation type="submission" date="2023-06" db="EMBL/GenBank/DDBJ databases">
        <authorList>
            <consortium name="Lawrence Berkeley National Laboratory"/>
            <person name="Mondo S.J."/>
            <person name="Hensen N."/>
            <person name="Bonometti L."/>
            <person name="Westerberg I."/>
            <person name="Brannstrom I.O."/>
            <person name="Guillou S."/>
            <person name="Cros-Aarteil S."/>
            <person name="Calhoun S."/>
            <person name="Haridas S."/>
            <person name="Kuo A."/>
            <person name="Pangilinan J."/>
            <person name="Riley R."/>
            <person name="Labutti K."/>
            <person name="Andreopoulos B."/>
            <person name="Lipzen A."/>
            <person name="Chen C."/>
            <person name="Yanf M."/>
            <person name="Daum C."/>
            <person name="Ng V."/>
            <person name="Clum A."/>
            <person name="Steindorff A."/>
            <person name="Ohm R."/>
            <person name="Martin F."/>
            <person name="Silar P."/>
            <person name="Natvig D."/>
            <person name="Lalanne C."/>
            <person name="Gautier V."/>
            <person name="Ament-Velasquez S.L."/>
            <person name="Kruys A."/>
            <person name="Hutchinson M.I."/>
            <person name="Powell A.J."/>
            <person name="Barry K."/>
            <person name="Miller A.N."/>
            <person name="Grigoriev I.V."/>
            <person name="Debuchy R."/>
            <person name="Gladieux P."/>
            <person name="Thoren M.H."/>
            <person name="Johannesson H."/>
        </authorList>
    </citation>
    <scope>NUCLEOTIDE SEQUENCE</scope>
    <source>
        <strain evidence="1">CBS 626.80</strain>
    </source>
</reference>
<dbReference type="EMBL" id="MU859123">
    <property type="protein sequence ID" value="KAK3952427.1"/>
    <property type="molecule type" value="Genomic_DNA"/>
</dbReference>
<gene>
    <name evidence="1" type="ORF">QBC32DRAFT_141909</name>
</gene>
<name>A0AAN6SFJ6_9PEZI</name>
<reference evidence="1" key="1">
    <citation type="journal article" date="2023" name="Mol. Phylogenet. Evol.">
        <title>Genome-scale phylogeny and comparative genomics of the fungal order Sordariales.</title>
        <authorList>
            <person name="Hensen N."/>
            <person name="Bonometti L."/>
            <person name="Westerberg I."/>
            <person name="Brannstrom I.O."/>
            <person name="Guillou S."/>
            <person name="Cros-Aarteil S."/>
            <person name="Calhoun S."/>
            <person name="Haridas S."/>
            <person name="Kuo A."/>
            <person name="Mondo S."/>
            <person name="Pangilinan J."/>
            <person name="Riley R."/>
            <person name="LaButti K."/>
            <person name="Andreopoulos B."/>
            <person name="Lipzen A."/>
            <person name="Chen C."/>
            <person name="Yan M."/>
            <person name="Daum C."/>
            <person name="Ng V."/>
            <person name="Clum A."/>
            <person name="Steindorff A."/>
            <person name="Ohm R.A."/>
            <person name="Martin F."/>
            <person name="Silar P."/>
            <person name="Natvig D.O."/>
            <person name="Lalanne C."/>
            <person name="Gautier V."/>
            <person name="Ament-Velasquez S.L."/>
            <person name="Kruys A."/>
            <person name="Hutchinson M.I."/>
            <person name="Powell A.J."/>
            <person name="Barry K."/>
            <person name="Miller A.N."/>
            <person name="Grigoriev I.V."/>
            <person name="Debuchy R."/>
            <person name="Gladieux P."/>
            <person name="Hiltunen Thoren M."/>
            <person name="Johannesson H."/>
        </authorList>
    </citation>
    <scope>NUCLEOTIDE SEQUENCE</scope>
    <source>
        <strain evidence="1">CBS 626.80</strain>
    </source>
</reference>
<protein>
    <submittedName>
        <fullName evidence="1">Uncharacterized protein</fullName>
    </submittedName>
</protein>
<accession>A0AAN6SFJ6</accession>
<sequence length="206" mass="23766">MADWLLCMNPRLRKLDLVKFDEKVSAWSRHNWNTILPQFKDTLEYLSMSGYKKSIDEDQMTCRFGPSRMLTCLPELEKLAYLKVPLHFVSSYRPELLPGMGAPPHGSWNPSDVSDNDHQTTISITAKNVGELIECEFPPSLKTVDIIEYVNYRGSIEVVSNGDKIQERDTYRLRLQFYGRVDEVRSIRDAFHRGVAVITIPHMTKT</sequence>
<comment type="caution">
    <text evidence="1">The sequence shown here is derived from an EMBL/GenBank/DDBJ whole genome shotgun (WGS) entry which is preliminary data.</text>
</comment>
<keyword evidence="2" id="KW-1185">Reference proteome</keyword>
<proteinExistence type="predicted"/>